<dbReference type="InterPro" id="IPR001680">
    <property type="entry name" value="WD40_rpt"/>
</dbReference>
<evidence type="ECO:0000256" key="2">
    <source>
        <dbReference type="ARBA" id="ARBA00010102"/>
    </source>
</evidence>
<dbReference type="OrthoDB" id="364224at2759"/>
<dbReference type="GO" id="GO:0090114">
    <property type="term" value="P:COPII-coated vesicle budding"/>
    <property type="evidence" value="ECO:0007669"/>
    <property type="project" value="TreeGrafter"/>
</dbReference>
<dbReference type="PANTHER" id="PTHR11024">
    <property type="entry name" value="NUCLEAR PORE COMPLEX PROTEIN SEC13 / SEH1 FAMILY MEMBER"/>
    <property type="match status" value="1"/>
</dbReference>
<name>X6P314_RETFI</name>
<keyword evidence="10" id="KW-0539">Nucleus</keyword>
<keyword evidence="6" id="KW-0509">mRNA transport</keyword>
<dbReference type="GO" id="GO:0005198">
    <property type="term" value="F:structural molecule activity"/>
    <property type="evidence" value="ECO:0007669"/>
    <property type="project" value="InterPro"/>
</dbReference>
<dbReference type="PANTHER" id="PTHR11024:SF2">
    <property type="entry name" value="PROTEIN SEC13 HOMOLOG"/>
    <property type="match status" value="1"/>
</dbReference>
<dbReference type="Pfam" id="PF00400">
    <property type="entry name" value="WD40"/>
    <property type="match status" value="2"/>
</dbReference>
<sequence>MYTYMCVCVKIEGNQPSNQWKKQSSFEAHNGGVNGVSWCPSSGSAVLGAPSKTNPNVGSVTKKFASCGCDNIIKIWEWNVEHSCWTSTAKLSQHTDWVRDVAWAPIPGAHSHGIVASCSEVCWTIVLFKTYTFFLKKKKKKKYIVIIWKQKGDGWKSSAQIHLSDRVWSVSWSELGNILAVASGENQVQLFKEGIDGKWHDVSKVNSSK</sequence>
<evidence type="ECO:0000256" key="6">
    <source>
        <dbReference type="ARBA" id="ARBA00022816"/>
    </source>
</evidence>
<dbReference type="AlphaFoldDB" id="X6P314"/>
<dbReference type="InterPro" id="IPR037363">
    <property type="entry name" value="Sec13/Seh1_fam"/>
</dbReference>
<keyword evidence="5" id="KW-0677">Repeat</keyword>
<evidence type="ECO:0000313" key="11">
    <source>
        <dbReference type="EMBL" id="ETO32469.1"/>
    </source>
</evidence>
<evidence type="ECO:0000256" key="7">
    <source>
        <dbReference type="ARBA" id="ARBA00022927"/>
    </source>
</evidence>
<dbReference type="SUPFAM" id="SSF50978">
    <property type="entry name" value="WD40 repeat-like"/>
    <property type="match status" value="1"/>
</dbReference>
<keyword evidence="12" id="KW-1185">Reference proteome</keyword>
<evidence type="ECO:0000313" key="12">
    <source>
        <dbReference type="Proteomes" id="UP000023152"/>
    </source>
</evidence>
<reference evidence="11 12" key="1">
    <citation type="journal article" date="2013" name="Curr. Biol.">
        <title>The Genome of the Foraminiferan Reticulomyxa filosa.</title>
        <authorList>
            <person name="Glockner G."/>
            <person name="Hulsmann N."/>
            <person name="Schleicher M."/>
            <person name="Noegel A.A."/>
            <person name="Eichinger L."/>
            <person name="Gallinger C."/>
            <person name="Pawlowski J."/>
            <person name="Sierra R."/>
            <person name="Euteneuer U."/>
            <person name="Pillet L."/>
            <person name="Moustafa A."/>
            <person name="Platzer M."/>
            <person name="Groth M."/>
            <person name="Szafranski K."/>
            <person name="Schliwa M."/>
        </authorList>
    </citation>
    <scope>NUCLEOTIDE SEQUENCE [LARGE SCALE GENOMIC DNA]</scope>
</reference>
<dbReference type="SMART" id="SM00320">
    <property type="entry name" value="WD40"/>
    <property type="match status" value="3"/>
</dbReference>
<evidence type="ECO:0000256" key="10">
    <source>
        <dbReference type="ARBA" id="ARBA00023242"/>
    </source>
</evidence>
<dbReference type="GO" id="GO:0031080">
    <property type="term" value="C:nuclear pore outer ring"/>
    <property type="evidence" value="ECO:0007669"/>
    <property type="project" value="TreeGrafter"/>
</dbReference>
<evidence type="ECO:0000256" key="5">
    <source>
        <dbReference type="ARBA" id="ARBA00022737"/>
    </source>
</evidence>
<keyword evidence="7" id="KW-0653">Protein transport</keyword>
<evidence type="ECO:0000256" key="9">
    <source>
        <dbReference type="ARBA" id="ARBA00023132"/>
    </source>
</evidence>
<dbReference type="GO" id="GO:0006606">
    <property type="term" value="P:protein import into nucleus"/>
    <property type="evidence" value="ECO:0007669"/>
    <property type="project" value="TreeGrafter"/>
</dbReference>
<evidence type="ECO:0000256" key="1">
    <source>
        <dbReference type="ARBA" id="ARBA00004567"/>
    </source>
</evidence>
<gene>
    <name evidence="11" type="ORF">RFI_04648</name>
</gene>
<comment type="similarity">
    <text evidence="2">Belongs to the WD repeat SEC13 family.</text>
</comment>
<organism evidence="11 12">
    <name type="scientific">Reticulomyxa filosa</name>
    <dbReference type="NCBI Taxonomy" id="46433"/>
    <lineage>
        <taxon>Eukaryota</taxon>
        <taxon>Sar</taxon>
        <taxon>Rhizaria</taxon>
        <taxon>Retaria</taxon>
        <taxon>Foraminifera</taxon>
        <taxon>Monothalamids</taxon>
        <taxon>Reticulomyxidae</taxon>
        <taxon>Reticulomyxa</taxon>
    </lineage>
</organism>
<accession>X6P314</accession>
<dbReference type="InterPro" id="IPR036322">
    <property type="entry name" value="WD40_repeat_dom_sf"/>
</dbReference>
<evidence type="ECO:0000256" key="4">
    <source>
        <dbReference type="ARBA" id="ARBA00022574"/>
    </source>
</evidence>
<dbReference type="GO" id="GO:0030127">
    <property type="term" value="C:COPII vesicle coat"/>
    <property type="evidence" value="ECO:0007669"/>
    <property type="project" value="TreeGrafter"/>
</dbReference>
<protein>
    <submittedName>
        <fullName evidence="11">Protein transporter</fullName>
    </submittedName>
</protein>
<evidence type="ECO:0000256" key="3">
    <source>
        <dbReference type="ARBA" id="ARBA00022448"/>
    </source>
</evidence>
<keyword evidence="3" id="KW-0813">Transport</keyword>
<dbReference type="InterPro" id="IPR015943">
    <property type="entry name" value="WD40/YVTN_repeat-like_dom_sf"/>
</dbReference>
<comment type="subcellular location">
    <subcellularLocation>
        <location evidence="1">Nucleus</location>
        <location evidence="1">Nuclear pore complex</location>
    </subcellularLocation>
</comment>
<keyword evidence="9" id="KW-0906">Nuclear pore complex</keyword>
<comment type="caution">
    <text evidence="11">The sequence shown here is derived from an EMBL/GenBank/DDBJ whole genome shotgun (WGS) entry which is preliminary data.</text>
</comment>
<dbReference type="Gene3D" id="2.130.10.10">
    <property type="entry name" value="YVTN repeat-like/Quinoprotein amine dehydrogenase"/>
    <property type="match status" value="1"/>
</dbReference>
<keyword evidence="8" id="KW-0811">Translocation</keyword>
<dbReference type="OMA" id="SEVCWTI"/>
<dbReference type="Proteomes" id="UP000023152">
    <property type="component" value="Unassembled WGS sequence"/>
</dbReference>
<dbReference type="EMBL" id="ASPP01004184">
    <property type="protein sequence ID" value="ETO32469.1"/>
    <property type="molecule type" value="Genomic_DNA"/>
</dbReference>
<proteinExistence type="inferred from homology"/>
<dbReference type="GO" id="GO:0051028">
    <property type="term" value="P:mRNA transport"/>
    <property type="evidence" value="ECO:0007669"/>
    <property type="project" value="UniProtKB-KW"/>
</dbReference>
<evidence type="ECO:0000256" key="8">
    <source>
        <dbReference type="ARBA" id="ARBA00023010"/>
    </source>
</evidence>
<keyword evidence="4" id="KW-0853">WD repeat</keyword>